<name>A0A1Z5KQ79_FISSO</name>
<feature type="compositionally biased region" description="Basic and acidic residues" evidence="1">
    <location>
        <begin position="510"/>
        <end position="527"/>
    </location>
</feature>
<dbReference type="AlphaFoldDB" id="A0A1Z5KQ79"/>
<feature type="compositionally biased region" description="Polar residues" evidence="1">
    <location>
        <begin position="472"/>
        <end position="482"/>
    </location>
</feature>
<accession>A0A1Z5KQ79</accession>
<reference evidence="2 3" key="1">
    <citation type="journal article" date="2015" name="Plant Cell">
        <title>Oil accumulation by the oleaginous diatom Fistulifera solaris as revealed by the genome and transcriptome.</title>
        <authorList>
            <person name="Tanaka T."/>
            <person name="Maeda Y."/>
            <person name="Veluchamy A."/>
            <person name="Tanaka M."/>
            <person name="Abida H."/>
            <person name="Marechal E."/>
            <person name="Bowler C."/>
            <person name="Muto M."/>
            <person name="Sunaga Y."/>
            <person name="Tanaka M."/>
            <person name="Yoshino T."/>
            <person name="Taniguchi T."/>
            <person name="Fukuda Y."/>
            <person name="Nemoto M."/>
            <person name="Matsumoto M."/>
            <person name="Wong P.S."/>
            <person name="Aburatani S."/>
            <person name="Fujibuchi W."/>
        </authorList>
    </citation>
    <scope>NUCLEOTIDE SEQUENCE [LARGE SCALE GENOMIC DNA]</scope>
    <source>
        <strain evidence="2 3">JPCC DA0580</strain>
    </source>
</reference>
<keyword evidence="3" id="KW-1185">Reference proteome</keyword>
<evidence type="ECO:0000256" key="1">
    <source>
        <dbReference type="SAM" id="MobiDB-lite"/>
    </source>
</evidence>
<feature type="region of interest" description="Disordered" evidence="1">
    <location>
        <begin position="507"/>
        <end position="529"/>
    </location>
</feature>
<sequence>MSLTTTATSNTIQLVIKGLAGVLVDSSAAGDDKVRVYVRVFGGGVLQGVSPCSHRLRPTGNVVYSLQRYVASWSQRHAKSIRLDTSKGRVVQLQIWLQFPDEETCMIGRGEWVCANHKNEDVSDVEIACCLSDDMKDSFPYRIDPRGDAVLRVAMISMDAKNELLSPVQRDPPGLESTLGPLELSTEQILHSPAKALSETSAVPATMEAETPSPKKKVSFSPTKLETRIIIPSANKKSMPFFSALFGGNKDRKGFSNKNIRGKNSVASKSRIRARATTISVAPVIPQQKFSPIAGKEIDEMSSVTSHADETSFVWNGSPLRRNTVFEAVEKPHTPIQPLTQRTVVVSPDPPERSVHLSMNTDIEALSNSATEEEETELVDLLLDASEASATIETNAVRSTSPVELKRESSLSAVEAPVPLHQGMQESDIRVSAKTISGMGPYSEIGLDDTPDEFIHSQLSDHSDHNELTIQESSLSNPTQYPETLSTSSTEASERIMILNGNRSHVSSETFERNDGRTASHREEVTSEAKNTALKTLSTTTVVPDSPKHDLAQSNWRTMTIDHTTDLTFQQESCLQTNKKENTNLDRFSSRHLPSPEQMSLIWDGKFLGSSPEAYDVSEVTVESLTTTDNESNFLFSFDRKDSSEESNHQSWRSARDDESFYTAGCISGC</sequence>
<feature type="region of interest" description="Disordered" evidence="1">
    <location>
        <begin position="472"/>
        <end position="491"/>
    </location>
</feature>
<proteinExistence type="predicted"/>
<dbReference type="Proteomes" id="UP000198406">
    <property type="component" value="Unassembled WGS sequence"/>
</dbReference>
<gene>
    <name evidence="2" type="ORF">FisN_27Hh088</name>
</gene>
<protein>
    <submittedName>
        <fullName evidence="2">Uncharacterized protein</fullName>
    </submittedName>
</protein>
<organism evidence="2 3">
    <name type="scientific">Fistulifera solaris</name>
    <name type="common">Oleaginous diatom</name>
    <dbReference type="NCBI Taxonomy" id="1519565"/>
    <lineage>
        <taxon>Eukaryota</taxon>
        <taxon>Sar</taxon>
        <taxon>Stramenopiles</taxon>
        <taxon>Ochrophyta</taxon>
        <taxon>Bacillariophyta</taxon>
        <taxon>Bacillariophyceae</taxon>
        <taxon>Bacillariophycidae</taxon>
        <taxon>Naviculales</taxon>
        <taxon>Naviculaceae</taxon>
        <taxon>Fistulifera</taxon>
    </lineage>
</organism>
<evidence type="ECO:0000313" key="3">
    <source>
        <dbReference type="Proteomes" id="UP000198406"/>
    </source>
</evidence>
<evidence type="ECO:0000313" key="2">
    <source>
        <dbReference type="EMBL" id="GAX28262.1"/>
    </source>
</evidence>
<dbReference type="EMBL" id="BDSP01000271">
    <property type="protein sequence ID" value="GAX28262.1"/>
    <property type="molecule type" value="Genomic_DNA"/>
</dbReference>
<comment type="caution">
    <text evidence="2">The sequence shown here is derived from an EMBL/GenBank/DDBJ whole genome shotgun (WGS) entry which is preliminary data.</text>
</comment>
<dbReference type="InParanoid" id="A0A1Z5KQ79"/>